<sequence>MDKLIELEGLAPELYPWVGPLVMNAEVLKQNYNFPFRTAENFRWYLSVAGNGVNGFLPVEHRKKEWLINNYYVRDHNPVVLQDLLQCVVRAAAAEGRMLAAVVFLEDRDVFAEAGFEEVRRWTRYVRMVKNSL</sequence>
<reference evidence="1 2" key="1">
    <citation type="journal article" date="2021" name="Sci. Rep.">
        <title>The distribution of antibiotic resistance genes in chicken gut microbiota commensals.</title>
        <authorList>
            <person name="Juricova H."/>
            <person name="Matiasovicova J."/>
            <person name="Kubasova T."/>
            <person name="Cejkova D."/>
            <person name="Rychlik I."/>
        </authorList>
    </citation>
    <scope>NUCLEOTIDE SEQUENCE [LARGE SCALE GENOMIC DNA]</scope>
    <source>
        <strain evidence="1 2">An772</strain>
    </source>
</reference>
<organism evidence="1 2">
    <name type="scientific">Mediterranea massiliensis</name>
    <dbReference type="NCBI Taxonomy" id="1841865"/>
    <lineage>
        <taxon>Bacteria</taxon>
        <taxon>Pseudomonadati</taxon>
        <taxon>Bacteroidota</taxon>
        <taxon>Bacteroidia</taxon>
        <taxon>Bacteroidales</taxon>
        <taxon>Bacteroidaceae</taxon>
        <taxon>Mediterranea</taxon>
    </lineage>
</organism>
<name>A0ABS2DYT2_9BACT</name>
<evidence type="ECO:0000313" key="1">
    <source>
        <dbReference type="EMBL" id="MBM6734535.1"/>
    </source>
</evidence>
<gene>
    <name evidence="1" type="ORF">H7U35_04730</name>
</gene>
<proteinExistence type="predicted"/>
<keyword evidence="2" id="KW-1185">Reference proteome</keyword>
<comment type="caution">
    <text evidence="1">The sequence shown here is derived from an EMBL/GenBank/DDBJ whole genome shotgun (WGS) entry which is preliminary data.</text>
</comment>
<evidence type="ECO:0008006" key="3">
    <source>
        <dbReference type="Google" id="ProtNLM"/>
    </source>
</evidence>
<evidence type="ECO:0000313" key="2">
    <source>
        <dbReference type="Proteomes" id="UP000766986"/>
    </source>
</evidence>
<dbReference type="Proteomes" id="UP000766986">
    <property type="component" value="Unassembled WGS sequence"/>
</dbReference>
<dbReference type="RefSeq" id="WP_205094941.1">
    <property type="nucleotide sequence ID" value="NZ_CAWVFH010000001.1"/>
</dbReference>
<dbReference type="EMBL" id="JACLYZ010000007">
    <property type="protein sequence ID" value="MBM6734535.1"/>
    <property type="molecule type" value="Genomic_DNA"/>
</dbReference>
<protein>
    <recommendedName>
        <fullName evidence="3">N-acetyltransferase domain-containing protein</fullName>
    </recommendedName>
</protein>
<accession>A0ABS2DYT2</accession>